<evidence type="ECO:0000313" key="1">
    <source>
        <dbReference type="EMBL" id="TQV77025.1"/>
    </source>
</evidence>
<protein>
    <submittedName>
        <fullName evidence="1">Capsule assembly Wzi family protein</fullName>
    </submittedName>
</protein>
<dbReference type="InterPro" id="IPR038636">
    <property type="entry name" value="Wzi_sf"/>
</dbReference>
<dbReference type="EMBL" id="VIKR01000001">
    <property type="protein sequence ID" value="TQV77025.1"/>
    <property type="molecule type" value="Genomic_DNA"/>
</dbReference>
<proteinExistence type="predicted"/>
<dbReference type="AlphaFoldDB" id="A0A545TII0"/>
<organism evidence="1 2">
    <name type="scientific">Aliikangiella marina</name>
    <dbReference type="NCBI Taxonomy" id="1712262"/>
    <lineage>
        <taxon>Bacteria</taxon>
        <taxon>Pseudomonadati</taxon>
        <taxon>Pseudomonadota</taxon>
        <taxon>Gammaproteobacteria</taxon>
        <taxon>Oceanospirillales</taxon>
        <taxon>Pleioneaceae</taxon>
        <taxon>Aliikangiella</taxon>
    </lineage>
</organism>
<evidence type="ECO:0000313" key="2">
    <source>
        <dbReference type="Proteomes" id="UP000317839"/>
    </source>
</evidence>
<comment type="caution">
    <text evidence="1">The sequence shown here is derived from an EMBL/GenBank/DDBJ whole genome shotgun (WGS) entry which is preliminary data.</text>
</comment>
<dbReference type="OrthoDB" id="101884at2"/>
<dbReference type="InterPro" id="IPR026950">
    <property type="entry name" value="Caps_assemb_Wzi"/>
</dbReference>
<sequence>MGGSSNRAQCIREKVLIPRTSNLVSRSYKLIIVLGLLFCNAISAEPWIDTRDEFLRADIEILADIGVIKVPISTYPLMWSGIIRDLDSVKSENIPMEYRATYWRVKKAGRKSIGEDLRQLKFSLSDNENVIRTFGDSSRAKNELSARRAGMSRHFAWNAELTYADDPIDGDDVRVDGSYISSIFGNWIVTIGAVEKWWGPSWSSNNILSNNARPPVGLSFQRNYSDQADSSGLQWIGPWTFNAFVSELNDERGKANSKLIGASLTLKPIESVEVGLRSTQVSTEDKKVEAFDSSLDVALSNRICVSEMKINPQECLRYFDESSRQISGLDFRWKLPFQIPVALYGSSYSNSKLFSTNSINQVGLTSSLKIGLTRVKWYMDVSDKKRFNETNNSLENSFTELGFRYNNLSLGSTFDDFTSVVSLGLIATIDKTNQISLHFTKGRDILHIPAFREGIENNSSSKRKSDLTALKLIWKINTDKGGTFNISLESSDFESLVNRNEARIDWNYLLNN</sequence>
<name>A0A545TII0_9GAMM</name>
<reference evidence="1 2" key="1">
    <citation type="submission" date="2019-06" db="EMBL/GenBank/DDBJ databases">
        <title>Draft genome of Aliikangiella marina GYP-15.</title>
        <authorList>
            <person name="Wang G."/>
        </authorList>
    </citation>
    <scope>NUCLEOTIDE SEQUENCE [LARGE SCALE GENOMIC DNA]</scope>
    <source>
        <strain evidence="1 2">GYP-15</strain>
    </source>
</reference>
<gene>
    <name evidence="1" type="ORF">FLL45_03475</name>
</gene>
<keyword evidence="2" id="KW-1185">Reference proteome</keyword>
<dbReference type="Gene3D" id="2.40.160.130">
    <property type="entry name" value="Capsule assembly protein Wzi"/>
    <property type="match status" value="1"/>
</dbReference>
<accession>A0A545TII0</accession>
<dbReference type="Proteomes" id="UP000317839">
    <property type="component" value="Unassembled WGS sequence"/>
</dbReference>
<dbReference type="Pfam" id="PF14052">
    <property type="entry name" value="Caps_assemb_Wzi"/>
    <property type="match status" value="1"/>
</dbReference>